<reference evidence="8" key="1">
    <citation type="submission" date="2017-02" db="EMBL/GenBank/DDBJ databases">
        <title>Natronthermophilus aegyptiacus gen. nov.,sp. nov., an aerobic, extremely halophilic alkalithermophilic archaeon isolated from the athalassohaline Wadi An Natrun, Egypt.</title>
        <authorList>
            <person name="Zhao B."/>
        </authorList>
    </citation>
    <scope>NUCLEOTIDE SEQUENCE [LARGE SCALE GENOMIC DNA]</scope>
    <source>
        <strain evidence="8">JW/NM-HA 15</strain>
    </source>
</reference>
<keyword evidence="2 5" id="KW-0812">Transmembrane</keyword>
<evidence type="ECO:0000256" key="2">
    <source>
        <dbReference type="ARBA" id="ARBA00022692"/>
    </source>
</evidence>
<keyword evidence="4 5" id="KW-0472">Membrane</keyword>
<keyword evidence="3 5" id="KW-1133">Transmembrane helix</keyword>
<evidence type="ECO:0000313" key="7">
    <source>
        <dbReference type="EMBL" id="ARS91551.1"/>
    </source>
</evidence>
<protein>
    <submittedName>
        <fullName evidence="7">Protease</fullName>
    </submittedName>
</protein>
<evidence type="ECO:0000256" key="4">
    <source>
        <dbReference type="ARBA" id="ARBA00023136"/>
    </source>
</evidence>
<dbReference type="SUPFAM" id="SSF144091">
    <property type="entry name" value="Rhomboid-like"/>
    <property type="match status" value="1"/>
</dbReference>
<feature type="transmembrane region" description="Helical" evidence="5">
    <location>
        <begin position="157"/>
        <end position="188"/>
    </location>
</feature>
<feature type="transmembrane region" description="Helical" evidence="5">
    <location>
        <begin position="271"/>
        <end position="291"/>
    </location>
</feature>
<feature type="transmembrane region" description="Helical" evidence="5">
    <location>
        <begin position="44"/>
        <end position="64"/>
    </location>
</feature>
<dbReference type="Pfam" id="PF01694">
    <property type="entry name" value="Rhomboid"/>
    <property type="match status" value="1"/>
</dbReference>
<keyword evidence="7" id="KW-0645">Protease</keyword>
<evidence type="ECO:0000259" key="6">
    <source>
        <dbReference type="Pfam" id="PF01694"/>
    </source>
</evidence>
<feature type="transmembrane region" description="Helical" evidence="5">
    <location>
        <begin position="303"/>
        <end position="326"/>
    </location>
</feature>
<feature type="domain" description="Peptidase S54 rhomboid" evidence="6">
    <location>
        <begin position="152"/>
        <end position="260"/>
    </location>
</feature>
<keyword evidence="7" id="KW-0378">Hydrolase</keyword>
<dbReference type="InterPro" id="IPR035952">
    <property type="entry name" value="Rhomboid-like_sf"/>
</dbReference>
<dbReference type="GO" id="GO:0006508">
    <property type="term" value="P:proteolysis"/>
    <property type="evidence" value="ECO:0007669"/>
    <property type="project" value="UniProtKB-KW"/>
</dbReference>
<evidence type="ECO:0000313" key="8">
    <source>
        <dbReference type="Proteomes" id="UP000250088"/>
    </source>
</evidence>
<organism evidence="7 8">
    <name type="scientific">Natrarchaeobaculum aegyptiacum</name>
    <dbReference type="NCBI Taxonomy" id="745377"/>
    <lineage>
        <taxon>Archaea</taxon>
        <taxon>Methanobacteriati</taxon>
        <taxon>Methanobacteriota</taxon>
        <taxon>Stenosarchaea group</taxon>
        <taxon>Halobacteria</taxon>
        <taxon>Halobacteriales</taxon>
        <taxon>Natrialbaceae</taxon>
        <taxon>Natrarchaeobaculum</taxon>
    </lineage>
</organism>
<feature type="transmembrane region" description="Helical" evidence="5">
    <location>
        <begin position="195"/>
        <end position="216"/>
    </location>
</feature>
<dbReference type="InterPro" id="IPR022764">
    <property type="entry name" value="Peptidase_S54_rhomboid_dom"/>
</dbReference>
<accession>A0A2Z2HWB1</accession>
<feature type="transmembrane region" description="Helical" evidence="5">
    <location>
        <begin position="236"/>
        <end position="259"/>
    </location>
</feature>
<dbReference type="Proteomes" id="UP000250088">
    <property type="component" value="Chromosome"/>
</dbReference>
<name>A0A2Z2HWB1_9EURY</name>
<evidence type="ECO:0000256" key="3">
    <source>
        <dbReference type="ARBA" id="ARBA00022989"/>
    </source>
</evidence>
<dbReference type="EMBL" id="CP019893">
    <property type="protein sequence ID" value="ARS91551.1"/>
    <property type="molecule type" value="Genomic_DNA"/>
</dbReference>
<keyword evidence="8" id="KW-1185">Reference proteome</keyword>
<evidence type="ECO:0000256" key="1">
    <source>
        <dbReference type="ARBA" id="ARBA00004141"/>
    </source>
</evidence>
<sequence>MLSFVGPVLAAVVVLSVVGSIAVVRWLQEPPRGWYEVASARLVYGVPWGTLIVLSIVLAVYLFVQDGVTDPSNPVSLPFRSWSYFSPLGMALGSFAHASFGHLLGNVAGALVVAPIAEYAWGHYPQTRSGDDSSTRSGLGGALETAWVTPWVRAAVIFPLAVVVIGLVTSLFSLGPVIGFSGLVYAFAGFAIVRYPITTLLATTLLQSAVLTTYRALQTPVLVYVAEASPPSPPSWATIAIQGHALGFFLGLVCGLLVLERRSVRPDPLHVWLAILLFAISKGLWQIYWFGEGNTFLRFQGPGLAIVAILALVITLAIVASSRPLLPPGLDGRLRRTLERLPGNEAGRTTDPPSPLERPLELAQSADLGSARSAVRLDRVTSLAAGGRTDDRPPLSPSTRRGAAFFVVLFVVAILAGMAVPTNLFVLAEPTHDPETAIEIEGYAVEYAESTDNQLVSGIGIEAIESDEGLEASGVIVSSADRNLWLEEVSSDQLAFSGNESITVGGPGWRETVYAERTGWDVVGNETVYNVHLSGPDDERLAFESGGAVADPQVAGQRLAVVPQDGDFYVGAGDSVEEGLEGAPVPAANESVDVGNVTVERDADGETLYAVADGTRVAIANEETYRG</sequence>
<dbReference type="GeneID" id="32896148"/>
<feature type="transmembrane region" description="Helical" evidence="5">
    <location>
        <begin position="402"/>
        <end position="420"/>
    </location>
</feature>
<proteinExistence type="predicted"/>
<gene>
    <name evidence="7" type="ORF">B1756_18705</name>
</gene>
<dbReference type="Gene3D" id="1.20.1540.10">
    <property type="entry name" value="Rhomboid-like"/>
    <property type="match status" value="1"/>
</dbReference>
<evidence type="ECO:0000256" key="5">
    <source>
        <dbReference type="SAM" id="Phobius"/>
    </source>
</evidence>
<dbReference type="RefSeq" id="WP_086889920.1">
    <property type="nucleotide sequence ID" value="NZ_CP019893.1"/>
</dbReference>
<dbReference type="AlphaFoldDB" id="A0A2Z2HWB1"/>
<dbReference type="GO" id="GO:0004252">
    <property type="term" value="F:serine-type endopeptidase activity"/>
    <property type="evidence" value="ECO:0007669"/>
    <property type="project" value="InterPro"/>
</dbReference>
<dbReference type="KEGG" id="naj:B1756_18705"/>
<comment type="subcellular location">
    <subcellularLocation>
        <location evidence="1">Membrane</location>
        <topology evidence="1">Multi-pass membrane protein</topology>
    </subcellularLocation>
</comment>
<dbReference type="OrthoDB" id="205691at2157"/>
<dbReference type="GO" id="GO:0016020">
    <property type="term" value="C:membrane"/>
    <property type="evidence" value="ECO:0007669"/>
    <property type="project" value="UniProtKB-SubCell"/>
</dbReference>